<dbReference type="AlphaFoldDB" id="X1NW43"/>
<evidence type="ECO:0000256" key="1">
    <source>
        <dbReference type="ARBA" id="ARBA00006611"/>
    </source>
</evidence>
<evidence type="ECO:0000313" key="3">
    <source>
        <dbReference type="EMBL" id="GAI22889.1"/>
    </source>
</evidence>
<dbReference type="PANTHER" id="PTHR30486:SF16">
    <property type="entry name" value="TWITCHING MOTILITY PROTEIN PILT"/>
    <property type="match status" value="1"/>
</dbReference>
<protein>
    <recommendedName>
        <fullName evidence="2">Bacterial type II secretion system protein E domain-containing protein</fullName>
    </recommendedName>
</protein>
<name>X1NW43_9ZZZZ</name>
<sequence length="144" mass="15288">MDILAMLNTAMTKGASDVHLIASSPPILRIYGSLEPLDGVAPLTAEDINDALLQITTQEQKGTFERNLELDFSYTLPGVGRGRCNVLRQRGTTSLAIRLLSLAIPSIDELGLPQVCQDLVTRPRGLVVVSGPTGSGKSTTLAAM</sequence>
<gene>
    <name evidence="3" type="ORF">S06H3_27686</name>
</gene>
<dbReference type="GO" id="GO:0016887">
    <property type="term" value="F:ATP hydrolysis activity"/>
    <property type="evidence" value="ECO:0007669"/>
    <property type="project" value="InterPro"/>
</dbReference>
<comment type="similarity">
    <text evidence="1">Belongs to the GSP E family.</text>
</comment>
<dbReference type="EMBL" id="BARV01016082">
    <property type="protein sequence ID" value="GAI22889.1"/>
    <property type="molecule type" value="Genomic_DNA"/>
</dbReference>
<evidence type="ECO:0000259" key="2">
    <source>
        <dbReference type="Pfam" id="PF00437"/>
    </source>
</evidence>
<dbReference type="SUPFAM" id="SSF52540">
    <property type="entry name" value="P-loop containing nucleoside triphosphate hydrolases"/>
    <property type="match status" value="1"/>
</dbReference>
<dbReference type="Gene3D" id="3.40.50.300">
    <property type="entry name" value="P-loop containing nucleotide triphosphate hydrolases"/>
    <property type="match status" value="1"/>
</dbReference>
<dbReference type="Gene3D" id="3.30.450.90">
    <property type="match status" value="1"/>
</dbReference>
<reference evidence="3" key="1">
    <citation type="journal article" date="2014" name="Front. Microbiol.">
        <title>High frequency of phylogenetically diverse reductive dehalogenase-homologous genes in deep subseafloor sedimentary metagenomes.</title>
        <authorList>
            <person name="Kawai M."/>
            <person name="Futagami T."/>
            <person name="Toyoda A."/>
            <person name="Takaki Y."/>
            <person name="Nishi S."/>
            <person name="Hori S."/>
            <person name="Arai W."/>
            <person name="Tsubouchi T."/>
            <person name="Morono Y."/>
            <person name="Uchiyama I."/>
            <person name="Ito T."/>
            <person name="Fujiyama A."/>
            <person name="Inagaki F."/>
            <person name="Takami H."/>
        </authorList>
    </citation>
    <scope>NUCLEOTIDE SEQUENCE</scope>
    <source>
        <strain evidence="3">Expedition CK06-06</strain>
    </source>
</reference>
<dbReference type="Pfam" id="PF00437">
    <property type="entry name" value="T2SSE"/>
    <property type="match status" value="1"/>
</dbReference>
<dbReference type="InterPro" id="IPR050921">
    <property type="entry name" value="T4SS_GSP_E_ATPase"/>
</dbReference>
<proteinExistence type="inferred from homology"/>
<feature type="non-terminal residue" evidence="3">
    <location>
        <position position="144"/>
    </location>
</feature>
<organism evidence="3">
    <name type="scientific">marine sediment metagenome</name>
    <dbReference type="NCBI Taxonomy" id="412755"/>
    <lineage>
        <taxon>unclassified sequences</taxon>
        <taxon>metagenomes</taxon>
        <taxon>ecological metagenomes</taxon>
    </lineage>
</organism>
<accession>X1NW43</accession>
<comment type="caution">
    <text evidence="3">The sequence shown here is derived from an EMBL/GenBank/DDBJ whole genome shotgun (WGS) entry which is preliminary data.</text>
</comment>
<dbReference type="PANTHER" id="PTHR30486">
    <property type="entry name" value="TWITCHING MOTILITY PROTEIN PILT"/>
    <property type="match status" value="1"/>
</dbReference>
<feature type="domain" description="Bacterial type II secretion system protein E" evidence="2">
    <location>
        <begin position="54"/>
        <end position="143"/>
    </location>
</feature>
<dbReference type="InterPro" id="IPR027417">
    <property type="entry name" value="P-loop_NTPase"/>
</dbReference>
<dbReference type="InterPro" id="IPR001482">
    <property type="entry name" value="T2SS/T4SS_dom"/>
</dbReference>